<name>R7YJX3_CONA1</name>
<gene>
    <name evidence="7" type="ORF">W97_01393</name>
</gene>
<dbReference type="Gene3D" id="1.10.630.10">
    <property type="entry name" value="Cytochrome P450"/>
    <property type="match status" value="2"/>
</dbReference>
<keyword evidence="6" id="KW-0812">Transmembrane</keyword>
<evidence type="ECO:0000256" key="1">
    <source>
        <dbReference type="ARBA" id="ARBA00001971"/>
    </source>
</evidence>
<comment type="cofactor">
    <cofactor evidence="1 4">
        <name>heme</name>
        <dbReference type="ChEBI" id="CHEBI:30413"/>
    </cofactor>
</comment>
<dbReference type="GO" id="GO:0004497">
    <property type="term" value="F:monooxygenase activity"/>
    <property type="evidence" value="ECO:0007669"/>
    <property type="project" value="UniProtKB-KW"/>
</dbReference>
<dbReference type="Proteomes" id="UP000016924">
    <property type="component" value="Unassembled WGS sequence"/>
</dbReference>
<sequence>MAVWSLLPAVFAGSYLLYCVALVVHRLYISPLAKFPGPKLAAATQWYETYYEMLYNGGGMFTKRIKEMREQYGPIVRINPWELHIDEPDYYETIYAPSAPYDSLKVFEARFNIPKAAFSTADHTAHKHRRAVLNPFFTKSKIQAHGPFIQSLVDTICARLTAEYAGRQKPVKFNGMFACLAGDVITNLAFGKEYDLCLSEDWETPFTKGMTNLVSSTHLTTQFEWVVPLMNCIPDRIMAMSPLFQPIIEFRHGLNHRIKELLKKRPKERDTGGDTVFEVLLNSKLPREELTEERLQHEAVSIVGAAFDTTRQALTMVCFHIIANPDIYQRLRIGYGTVQRSPRISPREFHFNGYTIPPGTPVSQDSYHMHSNERVFPDSTTYRSEKWLGDPKSPDGVKQLSRYMVAFGRGARMCLGMQMAYCELYLMVASLMRRFEFELFETDRSDVDFYRDALTPQAKPDSQGVRVLVK</sequence>
<dbReference type="HOGENOM" id="CLU_001570_14_4_1"/>
<keyword evidence="8" id="KW-1185">Reference proteome</keyword>
<reference evidence="8" key="1">
    <citation type="submission" date="2012-06" db="EMBL/GenBank/DDBJ databases">
        <title>The genome sequence of Coniosporium apollinis CBS 100218.</title>
        <authorList>
            <consortium name="The Broad Institute Genome Sequencing Platform"/>
            <person name="Cuomo C."/>
            <person name="Gorbushina A."/>
            <person name="Noack S."/>
            <person name="Walker B."/>
            <person name="Young S.K."/>
            <person name="Zeng Q."/>
            <person name="Gargeya S."/>
            <person name="Fitzgerald M."/>
            <person name="Haas B."/>
            <person name="Abouelleil A."/>
            <person name="Alvarado L."/>
            <person name="Arachchi H.M."/>
            <person name="Berlin A.M."/>
            <person name="Chapman S.B."/>
            <person name="Goldberg J."/>
            <person name="Griggs A."/>
            <person name="Gujja S."/>
            <person name="Hansen M."/>
            <person name="Howarth C."/>
            <person name="Imamovic A."/>
            <person name="Larimer J."/>
            <person name="McCowan C."/>
            <person name="Montmayeur A."/>
            <person name="Murphy C."/>
            <person name="Neiman D."/>
            <person name="Pearson M."/>
            <person name="Priest M."/>
            <person name="Roberts A."/>
            <person name="Saif S."/>
            <person name="Shea T."/>
            <person name="Sisk P."/>
            <person name="Sykes S."/>
            <person name="Wortman J."/>
            <person name="Nusbaum C."/>
            <person name="Birren B."/>
        </authorList>
    </citation>
    <scope>NUCLEOTIDE SEQUENCE [LARGE SCALE GENOMIC DNA]</scope>
    <source>
        <strain evidence="8">CBS 100218</strain>
    </source>
</reference>
<keyword evidence="5" id="KW-0560">Oxidoreductase</keyword>
<dbReference type="InterPro" id="IPR002401">
    <property type="entry name" value="Cyt_P450_E_grp-I"/>
</dbReference>
<keyword evidence="6" id="KW-1133">Transmembrane helix</keyword>
<dbReference type="STRING" id="1168221.R7YJX3"/>
<dbReference type="InterPro" id="IPR050121">
    <property type="entry name" value="Cytochrome_P450_monoxygenase"/>
</dbReference>
<dbReference type="SUPFAM" id="SSF48264">
    <property type="entry name" value="Cytochrome P450"/>
    <property type="match status" value="1"/>
</dbReference>
<organism evidence="7 8">
    <name type="scientific">Coniosporium apollinis (strain CBS 100218)</name>
    <name type="common">Rock-inhabiting black yeast</name>
    <dbReference type="NCBI Taxonomy" id="1168221"/>
    <lineage>
        <taxon>Eukaryota</taxon>
        <taxon>Fungi</taxon>
        <taxon>Dikarya</taxon>
        <taxon>Ascomycota</taxon>
        <taxon>Pezizomycotina</taxon>
        <taxon>Dothideomycetes</taxon>
        <taxon>Dothideomycetes incertae sedis</taxon>
        <taxon>Coniosporium</taxon>
    </lineage>
</organism>
<evidence type="ECO:0000256" key="3">
    <source>
        <dbReference type="ARBA" id="ARBA00023004"/>
    </source>
</evidence>
<keyword evidence="4 5" id="KW-0349">Heme</keyword>
<dbReference type="OrthoDB" id="3945418at2759"/>
<keyword evidence="2 4" id="KW-0479">Metal-binding</keyword>
<evidence type="ECO:0000313" key="8">
    <source>
        <dbReference type="Proteomes" id="UP000016924"/>
    </source>
</evidence>
<keyword evidence="6" id="KW-0472">Membrane</keyword>
<dbReference type="PANTHER" id="PTHR24305:SF231">
    <property type="entry name" value="P450, PUTATIVE (EUROFUNG)-RELATED"/>
    <property type="match status" value="1"/>
</dbReference>
<dbReference type="PROSITE" id="PS00086">
    <property type="entry name" value="CYTOCHROME_P450"/>
    <property type="match status" value="1"/>
</dbReference>
<evidence type="ECO:0000256" key="2">
    <source>
        <dbReference type="ARBA" id="ARBA00022723"/>
    </source>
</evidence>
<dbReference type="GO" id="GO:0016705">
    <property type="term" value="F:oxidoreductase activity, acting on paired donors, with incorporation or reduction of molecular oxygen"/>
    <property type="evidence" value="ECO:0007669"/>
    <property type="project" value="InterPro"/>
</dbReference>
<dbReference type="GeneID" id="19898704"/>
<proteinExistence type="inferred from homology"/>
<dbReference type="OMA" id="FHIRELH"/>
<dbReference type="Pfam" id="PF00067">
    <property type="entry name" value="p450"/>
    <property type="match status" value="2"/>
</dbReference>
<feature type="binding site" description="axial binding residue" evidence="4">
    <location>
        <position position="414"/>
    </location>
    <ligand>
        <name>heme</name>
        <dbReference type="ChEBI" id="CHEBI:30413"/>
    </ligand>
    <ligandPart>
        <name>Fe</name>
        <dbReference type="ChEBI" id="CHEBI:18248"/>
    </ligandPart>
</feature>
<evidence type="ECO:0008006" key="9">
    <source>
        <dbReference type="Google" id="ProtNLM"/>
    </source>
</evidence>
<dbReference type="RefSeq" id="XP_007777490.1">
    <property type="nucleotide sequence ID" value="XM_007779300.1"/>
</dbReference>
<dbReference type="InterPro" id="IPR001128">
    <property type="entry name" value="Cyt_P450"/>
</dbReference>
<dbReference type="GO" id="GO:0020037">
    <property type="term" value="F:heme binding"/>
    <property type="evidence" value="ECO:0007669"/>
    <property type="project" value="InterPro"/>
</dbReference>
<keyword evidence="5" id="KW-0503">Monooxygenase</keyword>
<protein>
    <recommendedName>
        <fullName evidence="9">Cytochrome P450</fullName>
    </recommendedName>
</protein>
<keyword evidence="3 4" id="KW-0408">Iron</keyword>
<evidence type="ECO:0000313" key="7">
    <source>
        <dbReference type="EMBL" id="EON62173.1"/>
    </source>
</evidence>
<accession>R7YJX3</accession>
<dbReference type="eggNOG" id="KOG0158">
    <property type="taxonomic scope" value="Eukaryota"/>
</dbReference>
<dbReference type="EMBL" id="JH767558">
    <property type="protein sequence ID" value="EON62173.1"/>
    <property type="molecule type" value="Genomic_DNA"/>
</dbReference>
<feature type="transmembrane region" description="Helical" evidence="6">
    <location>
        <begin position="6"/>
        <end position="29"/>
    </location>
</feature>
<evidence type="ECO:0000256" key="4">
    <source>
        <dbReference type="PIRSR" id="PIRSR602401-1"/>
    </source>
</evidence>
<dbReference type="PANTHER" id="PTHR24305">
    <property type="entry name" value="CYTOCHROME P450"/>
    <property type="match status" value="1"/>
</dbReference>
<dbReference type="InterPro" id="IPR036396">
    <property type="entry name" value="Cyt_P450_sf"/>
</dbReference>
<dbReference type="InterPro" id="IPR017972">
    <property type="entry name" value="Cyt_P450_CS"/>
</dbReference>
<evidence type="ECO:0000256" key="6">
    <source>
        <dbReference type="SAM" id="Phobius"/>
    </source>
</evidence>
<dbReference type="GO" id="GO:0005506">
    <property type="term" value="F:iron ion binding"/>
    <property type="evidence" value="ECO:0007669"/>
    <property type="project" value="InterPro"/>
</dbReference>
<dbReference type="CDD" id="cd11062">
    <property type="entry name" value="CYP58-like"/>
    <property type="match status" value="1"/>
</dbReference>
<evidence type="ECO:0000256" key="5">
    <source>
        <dbReference type="RuleBase" id="RU000461"/>
    </source>
</evidence>
<dbReference type="AlphaFoldDB" id="R7YJX3"/>
<comment type="similarity">
    <text evidence="5">Belongs to the cytochrome P450 family.</text>
</comment>
<dbReference type="PRINTS" id="PR00463">
    <property type="entry name" value="EP450I"/>
</dbReference>